<reference evidence="6 7" key="1">
    <citation type="submission" date="2016-10" db="EMBL/GenBank/DDBJ databases">
        <authorList>
            <person name="de Groot N.N."/>
        </authorList>
    </citation>
    <scope>NUCLEOTIDE SEQUENCE [LARGE SCALE GENOMIC DNA]</scope>
    <source>
        <strain evidence="6 7">KH1P1</strain>
    </source>
</reference>
<dbReference type="PANTHER" id="PTHR30258">
    <property type="entry name" value="TYPE II SECRETION SYSTEM PROTEIN GSPE-RELATED"/>
    <property type="match status" value="1"/>
</dbReference>
<gene>
    <name evidence="6" type="ORF">SAMN04487771_101747</name>
</gene>
<dbReference type="Pfam" id="PF00437">
    <property type="entry name" value="T2SSE"/>
    <property type="match status" value="1"/>
</dbReference>
<evidence type="ECO:0000259" key="4">
    <source>
        <dbReference type="Pfam" id="PF00437"/>
    </source>
</evidence>
<dbReference type="InterPro" id="IPR037257">
    <property type="entry name" value="T2SS_E_N_sf"/>
</dbReference>
<dbReference type="Gene3D" id="3.30.450.90">
    <property type="match status" value="1"/>
</dbReference>
<protein>
    <submittedName>
        <fullName evidence="6">Type IV pilus assembly protein PilB</fullName>
    </submittedName>
</protein>
<name>A0A1I0ED31_9FIRM</name>
<dbReference type="GO" id="GO:0005524">
    <property type="term" value="F:ATP binding"/>
    <property type="evidence" value="ECO:0007669"/>
    <property type="project" value="UniProtKB-KW"/>
</dbReference>
<dbReference type="GO" id="GO:0005886">
    <property type="term" value="C:plasma membrane"/>
    <property type="evidence" value="ECO:0007669"/>
    <property type="project" value="TreeGrafter"/>
</dbReference>
<dbReference type="SUPFAM" id="SSF52540">
    <property type="entry name" value="P-loop containing nucleoside triphosphate hydrolases"/>
    <property type="match status" value="1"/>
</dbReference>
<dbReference type="SUPFAM" id="SSF160246">
    <property type="entry name" value="EspE N-terminal domain-like"/>
    <property type="match status" value="1"/>
</dbReference>
<dbReference type="Pfam" id="PF05157">
    <property type="entry name" value="MshEN"/>
    <property type="match status" value="1"/>
</dbReference>
<dbReference type="PANTHER" id="PTHR30258:SF2">
    <property type="entry name" value="COMG OPERON PROTEIN 1"/>
    <property type="match status" value="1"/>
</dbReference>
<dbReference type="Gene3D" id="3.40.50.300">
    <property type="entry name" value="P-loop containing nucleotide triphosphate hydrolases"/>
    <property type="match status" value="1"/>
</dbReference>
<evidence type="ECO:0000256" key="1">
    <source>
        <dbReference type="ARBA" id="ARBA00006611"/>
    </source>
</evidence>
<dbReference type="Gene3D" id="3.30.300.160">
    <property type="entry name" value="Type II secretion system, protein E, N-terminal domain"/>
    <property type="match status" value="1"/>
</dbReference>
<accession>A0A1I0ED31</accession>
<dbReference type="InterPro" id="IPR001482">
    <property type="entry name" value="T2SS/T4SS_dom"/>
</dbReference>
<sequence>MKIIRLGDMLITAGVLTEAQLAQALQIQKRDRERLGTVLIKEGFITEYQLIDALKQQLGIDFIDLTKTEIDPGMSQYIPKALAKAAEIVPVRIVKDTLFLAMSDPLNFMAVEQAKDTSRKNIVPMIANRQAVIHAINVLYENVNAAEAMAAMRAEAGFTGDEVSAAEDSTPIEQEGPTIRLVNSIMERAIVENCSDIHIEPTRSDMIIRMRIDGRLHKILSIPPDLKDSVVSRLKVMAKMDIVERRIPQDGRIQMKIGGKDIDMRVNTLPTIYGEKIVIRILGKDDRMLTRSGIGMIRERDNEKVDRLIAHTSGVIMMVGPTGSGKTSTMFTLIKELLNENTNLVTLEDPVEYNIPGATQVQINEKVGLTFASGLRAILRQDPDIICVGEIRDGETAQIAMRAAITGHLVITTIHTEDAVSAIDRLKDMGVEPYLISAGLRGIISQRLLSRVCPDCREQYHPEPKDIRMAGLEEDPARIYYHGRGCDKCFHTGYKGRIGAFEILLMNDELRRCITRGDDKQTFREIAQRTSGYVPMLENADQLVAEGITTVEEVCRVIMIQD</sequence>
<dbReference type="Proteomes" id="UP000199820">
    <property type="component" value="Unassembled WGS sequence"/>
</dbReference>
<dbReference type="OrthoDB" id="9808272at2"/>
<keyword evidence="7" id="KW-1185">Reference proteome</keyword>
<dbReference type="CDD" id="cd01129">
    <property type="entry name" value="PulE-GspE-like"/>
    <property type="match status" value="1"/>
</dbReference>
<dbReference type="FunFam" id="3.30.450.90:FF:000001">
    <property type="entry name" value="Type II secretion system ATPase GspE"/>
    <property type="match status" value="1"/>
</dbReference>
<evidence type="ECO:0000313" key="7">
    <source>
        <dbReference type="Proteomes" id="UP000199820"/>
    </source>
</evidence>
<dbReference type="InterPro" id="IPR007831">
    <property type="entry name" value="T2SS_GspE_N"/>
</dbReference>
<feature type="domain" description="Bacterial type II secretion system protein E" evidence="4">
    <location>
        <begin position="174"/>
        <end position="556"/>
    </location>
</feature>
<organism evidence="6 7">
    <name type="scientific">[Clostridium] aminophilum</name>
    <dbReference type="NCBI Taxonomy" id="1526"/>
    <lineage>
        <taxon>Bacteria</taxon>
        <taxon>Bacillati</taxon>
        <taxon>Bacillota</taxon>
        <taxon>Clostridia</taxon>
        <taxon>Lachnospirales</taxon>
        <taxon>Lachnospiraceae</taxon>
    </lineage>
</organism>
<comment type="similarity">
    <text evidence="1">Belongs to the GSP E family.</text>
</comment>
<dbReference type="EMBL" id="FOIL01000017">
    <property type="protein sequence ID" value="SET42304.1"/>
    <property type="molecule type" value="Genomic_DNA"/>
</dbReference>
<dbReference type="eggNOG" id="COG2804">
    <property type="taxonomic scope" value="Bacteria"/>
</dbReference>
<dbReference type="AlphaFoldDB" id="A0A1I0ED31"/>
<dbReference type="RefSeq" id="WP_074649350.1">
    <property type="nucleotide sequence ID" value="NZ_FOIL01000017.1"/>
</dbReference>
<feature type="domain" description="Type II secretion system protein GspE N-terminal" evidence="5">
    <location>
        <begin position="58"/>
        <end position="141"/>
    </location>
</feature>
<proteinExistence type="inferred from homology"/>
<dbReference type="GO" id="GO:0016887">
    <property type="term" value="F:ATP hydrolysis activity"/>
    <property type="evidence" value="ECO:0007669"/>
    <property type="project" value="TreeGrafter"/>
</dbReference>
<evidence type="ECO:0000259" key="5">
    <source>
        <dbReference type="Pfam" id="PF05157"/>
    </source>
</evidence>
<keyword evidence="3" id="KW-0067">ATP-binding</keyword>
<dbReference type="InterPro" id="IPR027417">
    <property type="entry name" value="P-loop_NTPase"/>
</dbReference>
<evidence type="ECO:0000256" key="2">
    <source>
        <dbReference type="ARBA" id="ARBA00022741"/>
    </source>
</evidence>
<evidence type="ECO:0000256" key="3">
    <source>
        <dbReference type="ARBA" id="ARBA00022840"/>
    </source>
</evidence>
<dbReference type="Gene3D" id="1.10.40.70">
    <property type="match status" value="1"/>
</dbReference>
<dbReference type="STRING" id="1526.SAMN02910262_00306"/>
<evidence type="ECO:0000313" key="6">
    <source>
        <dbReference type="EMBL" id="SET42304.1"/>
    </source>
</evidence>
<keyword evidence="2" id="KW-0547">Nucleotide-binding</keyword>